<proteinExistence type="predicted"/>
<dbReference type="EMBL" id="JACFYF010000031">
    <property type="protein sequence ID" value="MBA5764664.1"/>
    <property type="molecule type" value="Genomic_DNA"/>
</dbReference>
<accession>A0A7W2IVP4</accession>
<keyword evidence="2" id="KW-1185">Reference proteome</keyword>
<name>A0A7W2IVP4_9VIBR</name>
<evidence type="ECO:0000313" key="2">
    <source>
        <dbReference type="Proteomes" id="UP000571701"/>
    </source>
</evidence>
<protein>
    <submittedName>
        <fullName evidence="1">Uncharacterized protein</fullName>
    </submittedName>
</protein>
<dbReference type="Proteomes" id="UP000571701">
    <property type="component" value="Unassembled WGS sequence"/>
</dbReference>
<reference evidence="1 2" key="1">
    <citation type="submission" date="2020-07" db="EMBL/GenBank/DDBJ databases">
        <title>Vibrio marinisediminis sp. nov., isolated from marine sediment.</title>
        <authorList>
            <person name="Ji X."/>
        </authorList>
    </citation>
    <scope>NUCLEOTIDE SEQUENCE [LARGE SCALE GENOMIC DNA]</scope>
    <source>
        <strain evidence="1 2">404</strain>
    </source>
</reference>
<comment type="caution">
    <text evidence="1">The sequence shown here is derived from an EMBL/GenBank/DDBJ whole genome shotgun (WGS) entry which is preliminary data.</text>
</comment>
<dbReference type="RefSeq" id="WP_182110699.1">
    <property type="nucleotide sequence ID" value="NZ_JACFYF010000031.1"/>
</dbReference>
<evidence type="ECO:0000313" key="1">
    <source>
        <dbReference type="EMBL" id="MBA5764664.1"/>
    </source>
</evidence>
<dbReference type="AlphaFoldDB" id="A0A7W2IVP4"/>
<gene>
    <name evidence="1" type="ORF">H2O73_20080</name>
</gene>
<organism evidence="1 2">
    <name type="scientific">Vibrio marinisediminis</name>
    <dbReference type="NCBI Taxonomy" id="2758441"/>
    <lineage>
        <taxon>Bacteria</taxon>
        <taxon>Pseudomonadati</taxon>
        <taxon>Pseudomonadota</taxon>
        <taxon>Gammaproteobacteria</taxon>
        <taxon>Vibrionales</taxon>
        <taxon>Vibrionaceae</taxon>
        <taxon>Vibrio</taxon>
    </lineage>
</organism>
<sequence length="177" mass="19728">MEQTNIDKYFITVIEAVDVLHKNKFMGQALTIIYSTIDACGLLDAPDSQEKATGSSFKSWVNKYMLEDESLECNADDLWGARCAVLHTHTSTSDLSKANRVREIQYISGPPQHPVVEAFMIASKEIGEGKVVGINVDILVIDFLKAIAKFSNEFSERAKQSEVCQERASKILLHFAL</sequence>